<evidence type="ECO:0000313" key="4">
    <source>
        <dbReference type="Proteomes" id="UP000887159"/>
    </source>
</evidence>
<proteinExistence type="predicted"/>
<sequence>MSKVRSAHTQCSKTSLEEQNSERKEKLSERDRQVIKRIVTSKKQTTAAKVTAELYQHLDSPVSIITVRRHLHKQNIYGKAAITKPLVTDVNAKYHLQWCHTHKTWSIDKWKKVICFEELSSTLFRATGRVHV</sequence>
<dbReference type="GO" id="GO:0003677">
    <property type="term" value="F:DNA binding"/>
    <property type="evidence" value="ECO:0007669"/>
    <property type="project" value="InterPro"/>
</dbReference>
<feature type="compositionally biased region" description="Basic and acidic residues" evidence="1">
    <location>
        <begin position="20"/>
        <end position="30"/>
    </location>
</feature>
<keyword evidence="4" id="KW-1185">Reference proteome</keyword>
<evidence type="ECO:0000259" key="2">
    <source>
        <dbReference type="Pfam" id="PF01498"/>
    </source>
</evidence>
<dbReference type="GO" id="GO:0015074">
    <property type="term" value="P:DNA integration"/>
    <property type="evidence" value="ECO:0007669"/>
    <property type="project" value="InterPro"/>
</dbReference>
<reference evidence="3" key="1">
    <citation type="submission" date="2020-08" db="EMBL/GenBank/DDBJ databases">
        <title>Multicomponent nature underlies the extraordinary mechanical properties of spider dragline silk.</title>
        <authorList>
            <person name="Kono N."/>
            <person name="Nakamura H."/>
            <person name="Mori M."/>
            <person name="Yoshida Y."/>
            <person name="Ohtoshi R."/>
            <person name="Malay A.D."/>
            <person name="Moran D.A.P."/>
            <person name="Tomita M."/>
            <person name="Numata K."/>
            <person name="Arakawa K."/>
        </authorList>
    </citation>
    <scope>NUCLEOTIDE SEQUENCE</scope>
</reference>
<dbReference type="InterPro" id="IPR002492">
    <property type="entry name" value="Transposase_Tc1-like"/>
</dbReference>
<organism evidence="3 4">
    <name type="scientific">Trichonephila clavipes</name>
    <name type="common">Golden silk orbweaver</name>
    <name type="synonym">Nephila clavipes</name>
    <dbReference type="NCBI Taxonomy" id="2585209"/>
    <lineage>
        <taxon>Eukaryota</taxon>
        <taxon>Metazoa</taxon>
        <taxon>Ecdysozoa</taxon>
        <taxon>Arthropoda</taxon>
        <taxon>Chelicerata</taxon>
        <taxon>Arachnida</taxon>
        <taxon>Araneae</taxon>
        <taxon>Araneomorphae</taxon>
        <taxon>Entelegynae</taxon>
        <taxon>Araneoidea</taxon>
        <taxon>Nephilidae</taxon>
        <taxon>Trichonephila</taxon>
    </lineage>
</organism>
<dbReference type="Proteomes" id="UP000887159">
    <property type="component" value="Unassembled WGS sequence"/>
</dbReference>
<feature type="domain" description="Transposase Tc1-like" evidence="2">
    <location>
        <begin position="35"/>
        <end position="103"/>
    </location>
</feature>
<dbReference type="Pfam" id="PF01498">
    <property type="entry name" value="HTH_Tnp_Tc3_2"/>
    <property type="match status" value="1"/>
</dbReference>
<feature type="region of interest" description="Disordered" evidence="1">
    <location>
        <begin position="1"/>
        <end position="30"/>
    </location>
</feature>
<feature type="compositionally biased region" description="Polar residues" evidence="1">
    <location>
        <begin position="7"/>
        <end position="18"/>
    </location>
</feature>
<dbReference type="EMBL" id="BMAU01021123">
    <property type="protein sequence ID" value="GFX91184.1"/>
    <property type="molecule type" value="Genomic_DNA"/>
</dbReference>
<dbReference type="Gene3D" id="3.30.420.10">
    <property type="entry name" value="Ribonuclease H-like superfamily/Ribonuclease H"/>
    <property type="match status" value="1"/>
</dbReference>
<dbReference type="InterPro" id="IPR036397">
    <property type="entry name" value="RNaseH_sf"/>
</dbReference>
<protein>
    <submittedName>
        <fullName evidence="3">Transposable element Tcb1 transposase</fullName>
    </submittedName>
</protein>
<name>A0A8X6V2X0_TRICX</name>
<evidence type="ECO:0000256" key="1">
    <source>
        <dbReference type="SAM" id="MobiDB-lite"/>
    </source>
</evidence>
<comment type="caution">
    <text evidence="3">The sequence shown here is derived from an EMBL/GenBank/DDBJ whole genome shotgun (WGS) entry which is preliminary data.</text>
</comment>
<evidence type="ECO:0000313" key="3">
    <source>
        <dbReference type="EMBL" id="GFX91184.1"/>
    </source>
</evidence>
<dbReference type="GO" id="GO:0006313">
    <property type="term" value="P:DNA transposition"/>
    <property type="evidence" value="ECO:0007669"/>
    <property type="project" value="InterPro"/>
</dbReference>
<accession>A0A8X6V2X0</accession>
<gene>
    <name evidence="3" type="primary">EAI_05451</name>
    <name evidence="3" type="ORF">TNCV_1245991</name>
</gene>
<dbReference type="AlphaFoldDB" id="A0A8X6V2X0"/>